<evidence type="ECO:0000256" key="6">
    <source>
        <dbReference type="ARBA" id="ARBA00051647"/>
    </source>
</evidence>
<evidence type="ECO:0000313" key="21">
    <source>
        <dbReference type="EMBL" id="KAG6666360.1"/>
    </source>
</evidence>
<comment type="caution">
    <text evidence="21">The sequence shown here is derived from an EMBL/GenBank/DDBJ whole genome shotgun (WGS) entry which is preliminary data.</text>
</comment>
<dbReference type="GO" id="GO:0009694">
    <property type="term" value="P:jasmonic acid metabolic process"/>
    <property type="evidence" value="ECO:0007669"/>
    <property type="project" value="TreeGrafter"/>
</dbReference>
<comment type="catalytic activity">
    <reaction evidence="2">
        <text>a monosubstituted aliphatic (S)-hydroxynitrile = an aldehyde + hydrogen cyanide</text>
        <dbReference type="Rhea" id="RHEA:56588"/>
        <dbReference type="ChEBI" id="CHEBI:17478"/>
        <dbReference type="ChEBI" id="CHEBI:18407"/>
        <dbReference type="ChEBI" id="CHEBI:140596"/>
        <dbReference type="EC" id="4.1.2.47"/>
    </reaction>
</comment>
<organism evidence="21 22">
    <name type="scientific">Carya illinoinensis</name>
    <name type="common">Pecan</name>
    <dbReference type="NCBI Taxonomy" id="32201"/>
    <lineage>
        <taxon>Eukaryota</taxon>
        <taxon>Viridiplantae</taxon>
        <taxon>Streptophyta</taxon>
        <taxon>Embryophyta</taxon>
        <taxon>Tracheophyta</taxon>
        <taxon>Spermatophyta</taxon>
        <taxon>Magnoliopsida</taxon>
        <taxon>eudicotyledons</taxon>
        <taxon>Gunneridae</taxon>
        <taxon>Pentapetalae</taxon>
        <taxon>rosids</taxon>
        <taxon>fabids</taxon>
        <taxon>Fagales</taxon>
        <taxon>Juglandaceae</taxon>
        <taxon>Carya</taxon>
    </lineage>
</organism>
<evidence type="ECO:0000256" key="9">
    <source>
        <dbReference type="ARBA" id="ARBA00052033"/>
    </source>
</evidence>
<dbReference type="GO" id="GO:0009696">
    <property type="term" value="P:salicylic acid metabolic process"/>
    <property type="evidence" value="ECO:0007669"/>
    <property type="project" value="TreeGrafter"/>
</dbReference>
<dbReference type="FunFam" id="3.40.50.1820:FF:000051">
    <property type="entry name" value="(S)-hydroxynitrile lyase"/>
    <property type="match status" value="1"/>
</dbReference>
<comment type="catalytic activity">
    <reaction evidence="9">
        <text>2-methylpropanal + hydrogen cyanide = (2S)-2-hydroxy-3-methylbutanenitrile</text>
        <dbReference type="Rhea" id="RHEA:77403"/>
        <dbReference type="ChEBI" id="CHEBI:18407"/>
        <dbReference type="ChEBI" id="CHEBI:48943"/>
        <dbReference type="ChEBI" id="CHEBI:197354"/>
    </reaction>
</comment>
<comment type="catalytic activity">
    <reaction evidence="13">
        <text>an aromatic (S)-hydroxynitrile = an aromatic aldehyde + hydrogen cyanide</text>
        <dbReference type="Rhea" id="RHEA:54660"/>
        <dbReference type="ChEBI" id="CHEBI:18407"/>
        <dbReference type="ChEBI" id="CHEBI:33855"/>
        <dbReference type="ChEBI" id="CHEBI:138306"/>
        <dbReference type="EC" id="4.1.2.47"/>
    </reaction>
</comment>
<comment type="similarity">
    <text evidence="14">Belongs to the AB hydrolase superfamily. Hydroxynitrile lyase family.</text>
</comment>
<keyword evidence="22" id="KW-1185">Reference proteome</keyword>
<dbReference type="GO" id="GO:0080030">
    <property type="term" value="F:methyl indole-3-acetate esterase activity"/>
    <property type="evidence" value="ECO:0007669"/>
    <property type="project" value="TreeGrafter"/>
</dbReference>
<dbReference type="GO" id="GO:0080031">
    <property type="term" value="F:methyl salicylate esterase activity"/>
    <property type="evidence" value="ECO:0007669"/>
    <property type="project" value="TreeGrafter"/>
</dbReference>
<comment type="catalytic activity">
    <reaction evidence="1">
        <text>4-methoxybenzaldehyde + hydrogen cyanide = (2S)-2-hydroxy-2-(4-methoxyphenyl)acetonitrile</text>
        <dbReference type="Rhea" id="RHEA:77447"/>
        <dbReference type="ChEBI" id="CHEBI:18407"/>
        <dbReference type="ChEBI" id="CHEBI:28235"/>
        <dbReference type="ChEBI" id="CHEBI:197328"/>
    </reaction>
</comment>
<dbReference type="Proteomes" id="UP000811609">
    <property type="component" value="Chromosome 1"/>
</dbReference>
<evidence type="ECO:0000256" key="4">
    <source>
        <dbReference type="ARBA" id="ARBA00050358"/>
    </source>
</evidence>
<comment type="catalytic activity">
    <reaction evidence="3">
        <text>2-hydroxy-2-methylpropanenitrile = acetone + hydrogen cyanide</text>
        <dbReference type="Rhea" id="RHEA:11932"/>
        <dbReference type="ChEBI" id="CHEBI:15347"/>
        <dbReference type="ChEBI" id="CHEBI:15348"/>
        <dbReference type="ChEBI" id="CHEBI:18407"/>
    </reaction>
    <physiologicalReaction direction="left-to-right" evidence="3">
        <dbReference type="Rhea" id="RHEA:11933"/>
    </physiologicalReaction>
</comment>
<comment type="catalytic activity">
    <reaction evidence="12">
        <text>cyclohexanecarbaldehyde + hydrogen cyanide = (2S)-2-cyclohexyl-2-hydroxyacetonitrile</text>
        <dbReference type="Rhea" id="RHEA:77423"/>
        <dbReference type="ChEBI" id="CHEBI:18407"/>
        <dbReference type="ChEBI" id="CHEBI:197359"/>
        <dbReference type="ChEBI" id="CHEBI:197360"/>
    </reaction>
</comment>
<evidence type="ECO:0000256" key="5">
    <source>
        <dbReference type="ARBA" id="ARBA00050608"/>
    </source>
</evidence>
<dbReference type="InterPro" id="IPR045889">
    <property type="entry name" value="MES/HNL"/>
</dbReference>
<accession>A0A8T1RFR7</accession>
<dbReference type="EC" id="4.1.2.47" evidence="15"/>
<comment type="catalytic activity">
    <reaction evidence="11">
        <text>2,2-dimethylpropanal + hydrogen cyanide = (2S)-2-hydroxy-3,3-dimethylbutanenitrile</text>
        <dbReference type="Rhea" id="RHEA:77407"/>
        <dbReference type="ChEBI" id="CHEBI:18407"/>
        <dbReference type="ChEBI" id="CHEBI:141557"/>
        <dbReference type="ChEBI" id="CHEBI:197355"/>
    </reaction>
</comment>
<sequence>MDKSESKHFVLVHGACHGAWCWYKVASLLKSAGHKVTVLDLAASGIHPKQLHEVKSLSEYLEPLMEFMASPALTEEKVVLVGHSNGGLCISVAMEKFPERVSVAVYATAVMLGPDLSILTLGEEVFNRRLDSYMDAQFTFDEGENNPPTSLLWGPNVMASQFYQLSPPEDLTLAMSLVRPIRLFRDSSTLQKEANLSREKYGQVPRVYIICKKDNIMKEDFQRWMIENNPEPEVKVLAGSDHMVMFSQPKELCSYLLEIAEKYS</sequence>
<dbReference type="AlphaFoldDB" id="A0A8T1RFR7"/>
<dbReference type="InterPro" id="IPR000073">
    <property type="entry name" value="AB_hydrolase_1"/>
</dbReference>
<dbReference type="GO" id="GO:0047606">
    <property type="term" value="F:(S)-hydroxynitrile lyase activity"/>
    <property type="evidence" value="ECO:0007669"/>
    <property type="project" value="UniProtKB-EC"/>
</dbReference>
<dbReference type="Pfam" id="PF12697">
    <property type="entry name" value="Abhydrolase_6"/>
    <property type="match status" value="1"/>
</dbReference>
<evidence type="ECO:0000256" key="15">
    <source>
        <dbReference type="ARBA" id="ARBA00066572"/>
    </source>
</evidence>
<evidence type="ECO:0000256" key="10">
    <source>
        <dbReference type="ARBA" id="ARBA00052511"/>
    </source>
</evidence>
<proteinExistence type="inferred from homology"/>
<comment type="catalytic activity">
    <reaction evidence="4">
        <text>benzaldehyde + hydrogen cyanide = (S)-mandelonitrile</text>
        <dbReference type="Rhea" id="RHEA:77427"/>
        <dbReference type="ChEBI" id="CHEBI:17169"/>
        <dbReference type="ChEBI" id="CHEBI:18407"/>
        <dbReference type="ChEBI" id="CHEBI:36941"/>
    </reaction>
</comment>
<reference evidence="21" key="1">
    <citation type="submission" date="2020-12" db="EMBL/GenBank/DDBJ databases">
        <title>WGS assembly of Carya illinoinensis cv. Pawnee.</title>
        <authorList>
            <person name="Platts A."/>
            <person name="Shu S."/>
            <person name="Wright S."/>
            <person name="Barry K."/>
            <person name="Edger P."/>
            <person name="Pires J.C."/>
            <person name="Schmutz J."/>
        </authorList>
    </citation>
    <scope>NUCLEOTIDE SEQUENCE</scope>
    <source>
        <tissue evidence="21">Leaf</tissue>
    </source>
</reference>
<comment type="catalytic activity">
    <reaction evidence="6">
        <text>butan-2-one + hydrogen cyanide = 2-hydroxy-2-methylbutanenitrile</text>
        <dbReference type="Rhea" id="RHEA:77467"/>
        <dbReference type="ChEBI" id="CHEBI:18407"/>
        <dbReference type="ChEBI" id="CHEBI:28398"/>
        <dbReference type="ChEBI" id="CHEBI:60954"/>
    </reaction>
    <physiologicalReaction direction="right-to-left" evidence="6">
        <dbReference type="Rhea" id="RHEA:77469"/>
    </physiologicalReaction>
</comment>
<gene>
    <name evidence="21" type="ORF">CIPAW_01G026400</name>
</gene>
<evidence type="ECO:0000256" key="8">
    <source>
        <dbReference type="ARBA" id="ARBA00051977"/>
    </source>
</evidence>
<feature type="domain" description="AB hydrolase-1" evidence="20">
    <location>
        <begin position="9"/>
        <end position="252"/>
    </location>
</feature>
<evidence type="ECO:0000256" key="7">
    <source>
        <dbReference type="ARBA" id="ARBA00051735"/>
    </source>
</evidence>
<dbReference type="EMBL" id="CM031809">
    <property type="protein sequence ID" value="KAG6666360.1"/>
    <property type="molecule type" value="Genomic_DNA"/>
</dbReference>
<name>A0A8T1RFR7_CARIL</name>
<evidence type="ECO:0000256" key="11">
    <source>
        <dbReference type="ARBA" id="ARBA00052600"/>
    </source>
</evidence>
<dbReference type="PANTHER" id="PTHR10992">
    <property type="entry name" value="METHYLESTERASE FAMILY MEMBER"/>
    <property type="match status" value="1"/>
</dbReference>
<evidence type="ECO:0000256" key="3">
    <source>
        <dbReference type="ARBA" id="ARBA00050262"/>
    </source>
</evidence>
<evidence type="ECO:0000256" key="19">
    <source>
        <dbReference type="ARBA" id="ARBA00079794"/>
    </source>
</evidence>
<evidence type="ECO:0000313" key="22">
    <source>
        <dbReference type="Proteomes" id="UP000811609"/>
    </source>
</evidence>
<evidence type="ECO:0000256" key="18">
    <source>
        <dbReference type="ARBA" id="ARBA00078291"/>
    </source>
</evidence>
<protein>
    <recommendedName>
        <fullName evidence="16">(S)-hydroxynitrile lyase</fullName>
        <ecNumber evidence="15">4.1.2.47</ecNumber>
    </recommendedName>
    <alternativeName>
        <fullName evidence="17">2-hydroxy-2-methylpropanenitrile lyase</fullName>
    </alternativeName>
    <alternativeName>
        <fullName evidence="18">Acetone cyanohydrin lyase</fullName>
    </alternativeName>
    <alternativeName>
        <fullName evidence="19">Hydroxynitrile lyase</fullName>
    </alternativeName>
</protein>
<evidence type="ECO:0000256" key="1">
    <source>
        <dbReference type="ARBA" id="ARBA00050104"/>
    </source>
</evidence>
<evidence type="ECO:0000256" key="17">
    <source>
        <dbReference type="ARBA" id="ARBA00076040"/>
    </source>
</evidence>
<evidence type="ECO:0000256" key="16">
    <source>
        <dbReference type="ARBA" id="ARBA00069221"/>
    </source>
</evidence>
<comment type="catalytic activity">
    <reaction evidence="10">
        <text>3-formylthiophene + hydrogen cyanide = (2S)-2-hydroxy-2-(thiophen-3-yl)acetonitrile</text>
        <dbReference type="Rhea" id="RHEA:77459"/>
        <dbReference type="ChEBI" id="CHEBI:18407"/>
        <dbReference type="ChEBI" id="CHEBI:87611"/>
        <dbReference type="ChEBI" id="CHEBI:197333"/>
    </reaction>
</comment>
<evidence type="ECO:0000256" key="2">
    <source>
        <dbReference type="ARBA" id="ARBA00050241"/>
    </source>
</evidence>
<evidence type="ECO:0000256" key="12">
    <source>
        <dbReference type="ARBA" id="ARBA00052609"/>
    </source>
</evidence>
<evidence type="ECO:0000259" key="20">
    <source>
        <dbReference type="Pfam" id="PF12697"/>
    </source>
</evidence>
<evidence type="ECO:0000256" key="14">
    <source>
        <dbReference type="ARBA" id="ARBA00060885"/>
    </source>
</evidence>
<comment type="catalytic activity">
    <reaction evidence="8">
        <text>acrolein + hydrogen cyanide = (2S)-2-hydroxybut-3-enenitrile</text>
        <dbReference type="Rhea" id="RHEA:77411"/>
        <dbReference type="ChEBI" id="CHEBI:15368"/>
        <dbReference type="ChEBI" id="CHEBI:18407"/>
        <dbReference type="ChEBI" id="CHEBI:197356"/>
    </reaction>
</comment>
<comment type="catalytic activity">
    <reaction evidence="5">
        <text>formylthiophene + hydrogen cyanide = (2R)-2-hydroxy-2-(thiophen-2-yl)acetonitrile</text>
        <dbReference type="Rhea" id="RHEA:77455"/>
        <dbReference type="ChEBI" id="CHEBI:18407"/>
        <dbReference type="ChEBI" id="CHEBI:87301"/>
        <dbReference type="ChEBI" id="CHEBI:197332"/>
    </reaction>
</comment>
<comment type="catalytic activity">
    <reaction evidence="7">
        <text>a disubstituted aliphatic (S)-hydroxynitrile = a ketone + hydrogen cyanide</text>
        <dbReference type="Rhea" id="RHEA:56592"/>
        <dbReference type="ChEBI" id="CHEBI:17087"/>
        <dbReference type="ChEBI" id="CHEBI:18407"/>
        <dbReference type="ChEBI" id="CHEBI:140597"/>
        <dbReference type="EC" id="4.1.2.47"/>
    </reaction>
</comment>
<dbReference type="PANTHER" id="PTHR10992:SF1066">
    <property type="entry name" value="METHYL JASMONATE ESTERASE 1"/>
    <property type="match status" value="1"/>
</dbReference>
<evidence type="ECO:0000256" key="13">
    <source>
        <dbReference type="ARBA" id="ARBA00052826"/>
    </source>
</evidence>
<dbReference type="GO" id="GO:0080032">
    <property type="term" value="F:methyl jasmonate esterase activity"/>
    <property type="evidence" value="ECO:0007669"/>
    <property type="project" value="TreeGrafter"/>
</dbReference>